<dbReference type="RefSeq" id="WP_226910217.1">
    <property type="nucleotide sequence ID" value="NZ_CAXMZD010000002.1"/>
</dbReference>
<gene>
    <name evidence="2" type="ORF">PM738_09255</name>
</gene>
<name>A0AB35IHW1_9FIRM</name>
<reference evidence="2" key="1">
    <citation type="submission" date="2023-01" db="EMBL/GenBank/DDBJ databases">
        <title>Human gut microbiome strain richness.</title>
        <authorList>
            <person name="Chen-Liaw A."/>
        </authorList>
    </citation>
    <scope>NUCLEOTIDE SEQUENCE</scope>
    <source>
        <strain evidence="2">1001217st2_G6_1001217B_191108</strain>
    </source>
</reference>
<sequence>MIRLASDDFQENMTQMKFDWEGLKKEIYLVREGRDNGNLYFYSEAFFELADDTVHSAELYSEKSVYSAEGTLIILNLALAILVFFIYKYNTKQEKIRKKLEKEEENNKQRKV</sequence>
<evidence type="ECO:0000313" key="2">
    <source>
        <dbReference type="EMBL" id="MDB7083987.1"/>
    </source>
</evidence>
<dbReference type="Proteomes" id="UP001211987">
    <property type="component" value="Unassembled WGS sequence"/>
</dbReference>
<evidence type="ECO:0000313" key="3">
    <source>
        <dbReference type="Proteomes" id="UP001211987"/>
    </source>
</evidence>
<comment type="caution">
    <text evidence="2">The sequence shown here is derived from an EMBL/GenBank/DDBJ whole genome shotgun (WGS) entry which is preliminary data.</text>
</comment>
<dbReference type="AlphaFoldDB" id="A0AB35IHW1"/>
<protein>
    <submittedName>
        <fullName evidence="2">Uncharacterized protein</fullName>
    </submittedName>
</protein>
<keyword evidence="1" id="KW-0472">Membrane</keyword>
<evidence type="ECO:0000256" key="1">
    <source>
        <dbReference type="SAM" id="Phobius"/>
    </source>
</evidence>
<accession>A0AB35IHW1</accession>
<proteinExistence type="predicted"/>
<keyword evidence="1" id="KW-0812">Transmembrane</keyword>
<keyword evidence="1" id="KW-1133">Transmembrane helix</keyword>
<dbReference type="EMBL" id="JAQLKE010000012">
    <property type="protein sequence ID" value="MDB7083987.1"/>
    <property type="molecule type" value="Genomic_DNA"/>
</dbReference>
<organism evidence="2 3">
    <name type="scientific">Thomasclavelia ramosa</name>
    <dbReference type="NCBI Taxonomy" id="1547"/>
    <lineage>
        <taxon>Bacteria</taxon>
        <taxon>Bacillati</taxon>
        <taxon>Bacillota</taxon>
        <taxon>Erysipelotrichia</taxon>
        <taxon>Erysipelotrichales</taxon>
        <taxon>Coprobacillaceae</taxon>
        <taxon>Thomasclavelia</taxon>
    </lineage>
</organism>
<feature type="transmembrane region" description="Helical" evidence="1">
    <location>
        <begin position="70"/>
        <end position="89"/>
    </location>
</feature>